<reference evidence="1" key="1">
    <citation type="submission" date="2020-02" db="EMBL/GenBank/DDBJ databases">
        <authorList>
            <person name="Scholz U."/>
            <person name="Mascher M."/>
            <person name="Fiebig A."/>
        </authorList>
    </citation>
    <scope>NUCLEOTIDE SEQUENCE</scope>
</reference>
<keyword evidence="2" id="KW-1185">Reference proteome</keyword>
<evidence type="ECO:0000313" key="1">
    <source>
        <dbReference type="EMBL" id="CAA7407337.1"/>
    </source>
</evidence>
<organism evidence="1 2">
    <name type="scientific">Spirodela intermedia</name>
    <name type="common">Intermediate duckweed</name>
    <dbReference type="NCBI Taxonomy" id="51605"/>
    <lineage>
        <taxon>Eukaryota</taxon>
        <taxon>Viridiplantae</taxon>
        <taxon>Streptophyta</taxon>
        <taxon>Embryophyta</taxon>
        <taxon>Tracheophyta</taxon>
        <taxon>Spermatophyta</taxon>
        <taxon>Magnoliopsida</taxon>
        <taxon>Liliopsida</taxon>
        <taxon>Araceae</taxon>
        <taxon>Lemnoideae</taxon>
        <taxon>Spirodela</taxon>
    </lineage>
</organism>
<proteinExistence type="predicted"/>
<sequence length="21" mass="2369">MIVLGFERSLMWLVSSGRSLS</sequence>
<protein>
    <submittedName>
        <fullName evidence="1">Uncharacterized protein</fullName>
    </submittedName>
</protein>
<gene>
    <name evidence="1" type="ORF">SI8410_13018015</name>
</gene>
<accession>A0A7I8LBC3</accession>
<evidence type="ECO:0000313" key="2">
    <source>
        <dbReference type="Proteomes" id="UP000663760"/>
    </source>
</evidence>
<name>A0A7I8LBC3_SPIIN</name>
<dbReference type="Proteomes" id="UP000663760">
    <property type="component" value="Chromosome 13"/>
</dbReference>
<dbReference type="AlphaFoldDB" id="A0A7I8LBC3"/>
<dbReference type="EMBL" id="LR746276">
    <property type="protein sequence ID" value="CAA7407337.1"/>
    <property type="molecule type" value="Genomic_DNA"/>
</dbReference>